<protein>
    <submittedName>
        <fullName evidence="3">DMT family transporter</fullName>
    </submittedName>
</protein>
<name>A0ABP9DM45_9BACT</name>
<proteinExistence type="predicted"/>
<evidence type="ECO:0000259" key="2">
    <source>
        <dbReference type="Pfam" id="PF00892"/>
    </source>
</evidence>
<feature type="transmembrane region" description="Helical" evidence="1">
    <location>
        <begin position="238"/>
        <end position="259"/>
    </location>
</feature>
<evidence type="ECO:0000313" key="4">
    <source>
        <dbReference type="Proteomes" id="UP001500298"/>
    </source>
</evidence>
<feature type="transmembrane region" description="Helical" evidence="1">
    <location>
        <begin position="265"/>
        <end position="286"/>
    </location>
</feature>
<dbReference type="Pfam" id="PF00892">
    <property type="entry name" value="EamA"/>
    <property type="match status" value="2"/>
</dbReference>
<dbReference type="InterPro" id="IPR000620">
    <property type="entry name" value="EamA_dom"/>
</dbReference>
<feature type="transmembrane region" description="Helical" evidence="1">
    <location>
        <begin position="116"/>
        <end position="132"/>
    </location>
</feature>
<dbReference type="Proteomes" id="UP001500298">
    <property type="component" value="Unassembled WGS sequence"/>
</dbReference>
<feature type="transmembrane region" description="Helical" evidence="1">
    <location>
        <begin position="200"/>
        <end position="226"/>
    </location>
</feature>
<dbReference type="InterPro" id="IPR037185">
    <property type="entry name" value="EmrE-like"/>
</dbReference>
<feature type="transmembrane region" description="Helical" evidence="1">
    <location>
        <begin position="32"/>
        <end position="49"/>
    </location>
</feature>
<evidence type="ECO:0000256" key="1">
    <source>
        <dbReference type="SAM" id="Phobius"/>
    </source>
</evidence>
<reference evidence="4" key="1">
    <citation type="journal article" date="2019" name="Int. J. Syst. Evol. Microbiol.">
        <title>The Global Catalogue of Microorganisms (GCM) 10K type strain sequencing project: providing services to taxonomists for standard genome sequencing and annotation.</title>
        <authorList>
            <consortium name="The Broad Institute Genomics Platform"/>
            <consortium name="The Broad Institute Genome Sequencing Center for Infectious Disease"/>
            <person name="Wu L."/>
            <person name="Ma J."/>
        </authorList>
    </citation>
    <scope>NUCLEOTIDE SEQUENCE [LARGE SCALE GENOMIC DNA]</scope>
    <source>
        <strain evidence="4">JCM 18326</strain>
    </source>
</reference>
<comment type="caution">
    <text evidence="3">The sequence shown here is derived from an EMBL/GenBank/DDBJ whole genome shotgun (WGS) entry which is preliminary data.</text>
</comment>
<accession>A0ABP9DM45</accession>
<feature type="domain" description="EamA" evidence="2">
    <location>
        <begin position="141"/>
        <end position="282"/>
    </location>
</feature>
<keyword evidence="1" id="KW-0472">Membrane</keyword>
<organism evidence="3 4">
    <name type="scientific">Algivirga pacifica</name>
    <dbReference type="NCBI Taxonomy" id="1162670"/>
    <lineage>
        <taxon>Bacteria</taxon>
        <taxon>Pseudomonadati</taxon>
        <taxon>Bacteroidota</taxon>
        <taxon>Cytophagia</taxon>
        <taxon>Cytophagales</taxon>
        <taxon>Flammeovirgaceae</taxon>
        <taxon>Algivirga</taxon>
    </lineage>
</organism>
<dbReference type="SUPFAM" id="SSF103481">
    <property type="entry name" value="Multidrug resistance efflux transporter EmrE"/>
    <property type="match status" value="2"/>
</dbReference>
<evidence type="ECO:0000313" key="3">
    <source>
        <dbReference type="EMBL" id="GAA4843153.1"/>
    </source>
</evidence>
<feature type="transmembrane region" description="Helical" evidence="1">
    <location>
        <begin position="138"/>
        <end position="159"/>
    </location>
</feature>
<keyword evidence="1" id="KW-1133">Transmembrane helix</keyword>
<dbReference type="PANTHER" id="PTHR22911">
    <property type="entry name" value="ACYL-MALONYL CONDENSING ENZYME-RELATED"/>
    <property type="match status" value="1"/>
</dbReference>
<sequence>MIKQHLKLHFIVFIWGFTAILGKEISVEATELVFYRTAIAAIGLGAIMLARGKSLKMPPKAALKVTLTGFIVGFHWITFFAAAKLSVSVCLAGIATTSLFTAIMEPLSKKQKINPLEITLGLMVIVGLYVIFKFEVDHLTALTIALVSAGLSALFSVINSHFTHKYEATHITFYEMIGGALCCLLMMPIFNHYFGTGDQVLFHALSMMDIVYLVILSLVCTVYAFYVSIEIMRYLTAFYVNLTINMEPIYGIIMAAILYKEHEQMSSGFYTGTLIILMAVALYPVLKRVFKRKPIATVNR</sequence>
<dbReference type="PANTHER" id="PTHR22911:SF79">
    <property type="entry name" value="MOBA-LIKE NTP TRANSFERASE DOMAIN-CONTAINING PROTEIN"/>
    <property type="match status" value="1"/>
</dbReference>
<keyword evidence="4" id="KW-1185">Reference proteome</keyword>
<feature type="domain" description="EamA" evidence="2">
    <location>
        <begin position="11"/>
        <end position="132"/>
    </location>
</feature>
<gene>
    <name evidence="3" type="ORF">GCM10023331_30230</name>
</gene>
<dbReference type="EMBL" id="BAABJX010000046">
    <property type="protein sequence ID" value="GAA4843153.1"/>
    <property type="molecule type" value="Genomic_DNA"/>
</dbReference>
<keyword evidence="1" id="KW-0812">Transmembrane</keyword>
<dbReference type="RefSeq" id="WP_345373264.1">
    <property type="nucleotide sequence ID" value="NZ_BAABJX010000046.1"/>
</dbReference>
<feature type="transmembrane region" description="Helical" evidence="1">
    <location>
        <begin position="171"/>
        <end position="194"/>
    </location>
</feature>